<evidence type="ECO:0000313" key="3">
    <source>
        <dbReference type="Proteomes" id="UP000315295"/>
    </source>
</evidence>
<gene>
    <name evidence="2" type="ORF">C1H46_043309</name>
</gene>
<organism evidence="2 3">
    <name type="scientific">Malus baccata</name>
    <name type="common">Siberian crab apple</name>
    <name type="synonym">Pyrus baccata</name>
    <dbReference type="NCBI Taxonomy" id="106549"/>
    <lineage>
        <taxon>Eukaryota</taxon>
        <taxon>Viridiplantae</taxon>
        <taxon>Streptophyta</taxon>
        <taxon>Embryophyta</taxon>
        <taxon>Tracheophyta</taxon>
        <taxon>Spermatophyta</taxon>
        <taxon>Magnoliopsida</taxon>
        <taxon>eudicotyledons</taxon>
        <taxon>Gunneridae</taxon>
        <taxon>Pentapetalae</taxon>
        <taxon>rosids</taxon>
        <taxon>fabids</taxon>
        <taxon>Rosales</taxon>
        <taxon>Rosaceae</taxon>
        <taxon>Amygdaloideae</taxon>
        <taxon>Maleae</taxon>
        <taxon>Malus</taxon>
    </lineage>
</organism>
<reference evidence="2 3" key="1">
    <citation type="journal article" date="2019" name="G3 (Bethesda)">
        <title>Sequencing of a Wild Apple (Malus baccata) Genome Unravels the Differences Between Cultivated and Wild Apple Species Regarding Disease Resistance and Cold Tolerance.</title>
        <authorList>
            <person name="Chen X."/>
        </authorList>
    </citation>
    <scope>NUCLEOTIDE SEQUENCE [LARGE SCALE GENOMIC DNA]</scope>
    <source>
        <strain evidence="3">cv. Shandingzi</strain>
        <tissue evidence="2">Leaves</tissue>
    </source>
</reference>
<evidence type="ECO:0000313" key="2">
    <source>
        <dbReference type="EMBL" id="TQD71153.1"/>
    </source>
</evidence>
<comment type="caution">
    <text evidence="2">The sequence shown here is derived from an EMBL/GenBank/DDBJ whole genome shotgun (WGS) entry which is preliminary data.</text>
</comment>
<dbReference type="EMBL" id="VIEB01001605">
    <property type="protein sequence ID" value="TQD71153.1"/>
    <property type="molecule type" value="Genomic_DNA"/>
</dbReference>
<name>A0A540KAB0_MALBA</name>
<evidence type="ECO:0000256" key="1">
    <source>
        <dbReference type="SAM" id="MobiDB-lite"/>
    </source>
</evidence>
<feature type="region of interest" description="Disordered" evidence="1">
    <location>
        <begin position="39"/>
        <end position="59"/>
    </location>
</feature>
<accession>A0A540KAB0</accession>
<keyword evidence="3" id="KW-1185">Reference proteome</keyword>
<proteinExistence type="predicted"/>
<sequence length="150" mass="17123">MAMIVRQLLSNRYNPCRRSRGVIDHLKLRPCNFIRTQTLISNPSSQSPPPQTTPSTEIRPFSVDNLTEDLKVVHYLPLLPIAGSSQVIIRSDLEFELDIMNIEKRRLSAVFYAARRSHAIKKVVAPVIVDLSGQFLDVTMYKIVFTKRCL</sequence>
<dbReference type="Proteomes" id="UP000315295">
    <property type="component" value="Unassembled WGS sequence"/>
</dbReference>
<protein>
    <submittedName>
        <fullName evidence="2">Uncharacterized protein</fullName>
    </submittedName>
</protein>
<dbReference type="AlphaFoldDB" id="A0A540KAB0"/>